<dbReference type="EMBL" id="CAJVPY010000696">
    <property type="protein sequence ID" value="CAG8487554.1"/>
    <property type="molecule type" value="Genomic_DNA"/>
</dbReference>
<dbReference type="AlphaFoldDB" id="A0A9N8ZBJ9"/>
<accession>A0A9N8ZBJ9</accession>
<gene>
    <name evidence="1" type="ORF">DERYTH_LOCUS2244</name>
</gene>
<comment type="caution">
    <text evidence="1">The sequence shown here is derived from an EMBL/GenBank/DDBJ whole genome shotgun (WGS) entry which is preliminary data.</text>
</comment>
<keyword evidence="2" id="KW-1185">Reference proteome</keyword>
<sequence length="52" mass="6129">IREDGIREEWCLKRVVLKKRKGGIGKDDVREEWYLVGKRRIVLVSGKVYISV</sequence>
<protein>
    <submittedName>
        <fullName evidence="1">13243_t:CDS:1</fullName>
    </submittedName>
</protein>
<proteinExistence type="predicted"/>
<feature type="non-terminal residue" evidence="1">
    <location>
        <position position="52"/>
    </location>
</feature>
<organism evidence="1 2">
    <name type="scientific">Dentiscutata erythropus</name>
    <dbReference type="NCBI Taxonomy" id="1348616"/>
    <lineage>
        <taxon>Eukaryota</taxon>
        <taxon>Fungi</taxon>
        <taxon>Fungi incertae sedis</taxon>
        <taxon>Mucoromycota</taxon>
        <taxon>Glomeromycotina</taxon>
        <taxon>Glomeromycetes</taxon>
        <taxon>Diversisporales</taxon>
        <taxon>Gigasporaceae</taxon>
        <taxon>Dentiscutata</taxon>
    </lineage>
</organism>
<reference evidence="1" key="1">
    <citation type="submission" date="2021-06" db="EMBL/GenBank/DDBJ databases">
        <authorList>
            <person name="Kallberg Y."/>
            <person name="Tangrot J."/>
            <person name="Rosling A."/>
        </authorList>
    </citation>
    <scope>NUCLEOTIDE SEQUENCE</scope>
    <source>
        <strain evidence="1">MA453B</strain>
    </source>
</reference>
<evidence type="ECO:0000313" key="1">
    <source>
        <dbReference type="EMBL" id="CAG8487554.1"/>
    </source>
</evidence>
<name>A0A9N8ZBJ9_9GLOM</name>
<evidence type="ECO:0000313" key="2">
    <source>
        <dbReference type="Proteomes" id="UP000789405"/>
    </source>
</evidence>
<dbReference type="Proteomes" id="UP000789405">
    <property type="component" value="Unassembled WGS sequence"/>
</dbReference>